<dbReference type="PANTHER" id="PTHR20982">
    <property type="entry name" value="RIBOSOME RECYCLING FACTOR"/>
    <property type="match status" value="1"/>
</dbReference>
<dbReference type="FunFam" id="3.30.1360.40:FF:000001">
    <property type="entry name" value="Ribosome-recycling factor"/>
    <property type="match status" value="1"/>
</dbReference>
<gene>
    <name evidence="5" type="ORF">A3D62_01005</name>
</gene>
<dbReference type="EMBL" id="MFLC01000033">
    <property type="protein sequence ID" value="OGG54732.1"/>
    <property type="molecule type" value="Genomic_DNA"/>
</dbReference>
<dbReference type="InterPro" id="IPR036191">
    <property type="entry name" value="RRF_sf"/>
</dbReference>
<reference evidence="5 6" key="1">
    <citation type="journal article" date="2016" name="Nat. Commun.">
        <title>Thousands of microbial genomes shed light on interconnected biogeochemical processes in an aquifer system.</title>
        <authorList>
            <person name="Anantharaman K."/>
            <person name="Brown C.T."/>
            <person name="Hug L.A."/>
            <person name="Sharon I."/>
            <person name="Castelle C.J."/>
            <person name="Probst A.J."/>
            <person name="Thomas B.C."/>
            <person name="Singh A."/>
            <person name="Wilkins M.J."/>
            <person name="Karaoz U."/>
            <person name="Brodie E.L."/>
            <person name="Williams K.H."/>
            <person name="Hubbard S.S."/>
            <person name="Banfield J.F."/>
        </authorList>
    </citation>
    <scope>NUCLEOTIDE SEQUENCE [LARGE SCALE GENOMIC DNA]</scope>
</reference>
<dbReference type="AlphaFoldDB" id="A0A1F6D111"/>
<evidence type="ECO:0000259" key="4">
    <source>
        <dbReference type="Pfam" id="PF01765"/>
    </source>
</evidence>
<dbReference type="CDD" id="cd00520">
    <property type="entry name" value="RRF"/>
    <property type="match status" value="1"/>
</dbReference>
<dbReference type="GO" id="GO:0006412">
    <property type="term" value="P:translation"/>
    <property type="evidence" value="ECO:0007669"/>
    <property type="project" value="UniProtKB-KW"/>
</dbReference>
<dbReference type="Gene3D" id="3.30.1360.40">
    <property type="match status" value="1"/>
</dbReference>
<dbReference type="Pfam" id="PF01765">
    <property type="entry name" value="RRF"/>
    <property type="match status" value="1"/>
</dbReference>
<comment type="similarity">
    <text evidence="1">Belongs to the RRF family.</text>
</comment>
<feature type="coiled-coil region" evidence="3">
    <location>
        <begin position="138"/>
        <end position="176"/>
    </location>
</feature>
<keyword evidence="2" id="KW-0648">Protein biosynthesis</keyword>
<sequence length="183" mass="20789">MAYDFSPLKKKVADTEEWLKKEYQGIRTGRATPTLLDGVLVESYGSRMPLIQVGSVSVEDARTIRIAPWDQSQIKAIEKGVTDANLGVGVSADERGVRVTFPELTSERRGALMKIAKDKLEDARVSLRGERDRVWSDIQKKEKESEISEDEKFRYKDEMQKLVDEGNKKLDILAEKKRAEIES</sequence>
<keyword evidence="3" id="KW-0175">Coiled coil</keyword>
<organism evidence="5 6">
    <name type="scientific">Candidatus Kaiserbacteria bacterium RIFCSPHIGHO2_02_FULL_49_11</name>
    <dbReference type="NCBI Taxonomy" id="1798489"/>
    <lineage>
        <taxon>Bacteria</taxon>
        <taxon>Candidatus Kaiseribacteriota</taxon>
    </lineage>
</organism>
<dbReference type="InterPro" id="IPR023584">
    <property type="entry name" value="Ribosome_recyc_fac_dom"/>
</dbReference>
<dbReference type="PANTHER" id="PTHR20982:SF3">
    <property type="entry name" value="MITOCHONDRIAL RIBOSOME RECYCLING FACTOR PSEUDO 1"/>
    <property type="match status" value="1"/>
</dbReference>
<evidence type="ECO:0000313" key="5">
    <source>
        <dbReference type="EMBL" id="OGG54732.1"/>
    </source>
</evidence>
<protein>
    <submittedName>
        <fullName evidence="5">Ribosome recycling factor</fullName>
    </submittedName>
</protein>
<evidence type="ECO:0000256" key="2">
    <source>
        <dbReference type="ARBA" id="ARBA00022917"/>
    </source>
</evidence>
<dbReference type="NCBIfam" id="TIGR00496">
    <property type="entry name" value="frr"/>
    <property type="match status" value="1"/>
</dbReference>
<dbReference type="GO" id="GO:0043023">
    <property type="term" value="F:ribosomal large subunit binding"/>
    <property type="evidence" value="ECO:0007669"/>
    <property type="project" value="TreeGrafter"/>
</dbReference>
<accession>A0A1F6D111</accession>
<proteinExistence type="inferred from homology"/>
<feature type="domain" description="Ribosome recycling factor" evidence="4">
    <location>
        <begin position="19"/>
        <end position="181"/>
    </location>
</feature>
<evidence type="ECO:0000256" key="1">
    <source>
        <dbReference type="ARBA" id="ARBA00005912"/>
    </source>
</evidence>
<dbReference type="SUPFAM" id="SSF55194">
    <property type="entry name" value="Ribosome recycling factor, RRF"/>
    <property type="match status" value="1"/>
</dbReference>
<comment type="caution">
    <text evidence="5">The sequence shown here is derived from an EMBL/GenBank/DDBJ whole genome shotgun (WGS) entry which is preliminary data.</text>
</comment>
<name>A0A1F6D111_9BACT</name>
<dbReference type="Gene3D" id="1.10.132.20">
    <property type="entry name" value="Ribosome-recycling factor"/>
    <property type="match status" value="1"/>
</dbReference>
<evidence type="ECO:0000313" key="6">
    <source>
        <dbReference type="Proteomes" id="UP000177659"/>
    </source>
</evidence>
<dbReference type="InterPro" id="IPR002661">
    <property type="entry name" value="Ribosome_recyc_fac"/>
</dbReference>
<evidence type="ECO:0000256" key="3">
    <source>
        <dbReference type="SAM" id="Coils"/>
    </source>
</evidence>
<dbReference type="Proteomes" id="UP000177659">
    <property type="component" value="Unassembled WGS sequence"/>
</dbReference>